<reference evidence="1 2" key="1">
    <citation type="submission" date="2017-11" db="EMBL/GenBank/DDBJ databases">
        <title>Comparitive Functional Genomics of Dry Heat Resistant strains isolated from the Viking Spacecraft.</title>
        <authorList>
            <person name="Seuylemezian A."/>
            <person name="Cooper K."/>
            <person name="Vaishampayan P."/>
        </authorList>
    </citation>
    <scope>NUCLEOTIDE SEQUENCE [LARGE SCALE GENOMIC DNA]</scope>
    <source>
        <strain evidence="1 2">V1-29</strain>
    </source>
</reference>
<keyword evidence="2" id="KW-1185">Reference proteome</keyword>
<dbReference type="InterPro" id="IPR029058">
    <property type="entry name" value="AB_hydrolase_fold"/>
</dbReference>
<evidence type="ECO:0008006" key="3">
    <source>
        <dbReference type="Google" id="ProtNLM"/>
    </source>
</evidence>
<sequence>MALPQGTIKDYRLYSSSLEEEMELLIYFPDSFSPLYKYTVVIAQDGRDYFQLGRIGRAADELLYNKEIENIIIVGIPYKNVHDRRSKYHPDGEKQSSYIRFLAHELVPFLDQSFPTYSMAKGRVLIGDSLGATVSFQAALKYPHTFGHVIMQSPYVDSTVMREAVDFADPSLLDIYHVIGTEETDVPTTDGKRQNFIEPNRELNKLLSERNYSFFYEEFEGEHTWKYWQKDLKRAMKHTLGS</sequence>
<dbReference type="OrthoDB" id="9803578at2"/>
<dbReference type="SUPFAM" id="SSF53474">
    <property type="entry name" value="alpha/beta-Hydrolases"/>
    <property type="match status" value="1"/>
</dbReference>
<comment type="caution">
    <text evidence="1">The sequence shown here is derived from an EMBL/GenBank/DDBJ whole genome shotgun (WGS) entry which is preliminary data.</text>
</comment>
<dbReference type="PANTHER" id="PTHR48098:SF3">
    <property type="entry name" value="IRON(III) ENTEROBACTIN ESTERASE"/>
    <property type="match status" value="1"/>
</dbReference>
<dbReference type="Pfam" id="PF00756">
    <property type="entry name" value="Esterase"/>
    <property type="match status" value="1"/>
</dbReference>
<dbReference type="InterPro" id="IPR000801">
    <property type="entry name" value="Esterase-like"/>
</dbReference>
<organism evidence="1 2">
    <name type="scientific">Peribacillus deserti</name>
    <dbReference type="NCBI Taxonomy" id="673318"/>
    <lineage>
        <taxon>Bacteria</taxon>
        <taxon>Bacillati</taxon>
        <taxon>Bacillota</taxon>
        <taxon>Bacilli</taxon>
        <taxon>Bacillales</taxon>
        <taxon>Bacillaceae</taxon>
        <taxon>Peribacillus</taxon>
    </lineage>
</organism>
<evidence type="ECO:0000313" key="1">
    <source>
        <dbReference type="EMBL" id="PLT28492.1"/>
    </source>
</evidence>
<name>A0A2N5M2C7_9BACI</name>
<protein>
    <recommendedName>
        <fullName evidence="3">Esterase family protein</fullName>
    </recommendedName>
</protein>
<dbReference type="Proteomes" id="UP000234748">
    <property type="component" value="Unassembled WGS sequence"/>
</dbReference>
<dbReference type="Gene3D" id="3.40.50.1820">
    <property type="entry name" value="alpha/beta hydrolase"/>
    <property type="match status" value="1"/>
</dbReference>
<proteinExistence type="predicted"/>
<evidence type="ECO:0000313" key="2">
    <source>
        <dbReference type="Proteomes" id="UP000234748"/>
    </source>
</evidence>
<gene>
    <name evidence="1" type="ORF">CUU66_18230</name>
</gene>
<dbReference type="PANTHER" id="PTHR48098">
    <property type="entry name" value="ENTEROCHELIN ESTERASE-RELATED"/>
    <property type="match status" value="1"/>
</dbReference>
<dbReference type="AlphaFoldDB" id="A0A2N5M2C7"/>
<accession>A0A2N5M2C7</accession>
<dbReference type="EMBL" id="PGUY01000059">
    <property type="protein sequence ID" value="PLT28492.1"/>
    <property type="molecule type" value="Genomic_DNA"/>
</dbReference>
<dbReference type="RefSeq" id="WP_101644815.1">
    <property type="nucleotide sequence ID" value="NZ_PGUY01000059.1"/>
</dbReference>
<dbReference type="InterPro" id="IPR050583">
    <property type="entry name" value="Mycobacterial_A85_antigen"/>
</dbReference>